<gene>
    <name evidence="3" type="ORF">DFR50_1328</name>
</gene>
<dbReference type="InterPro" id="IPR025568">
    <property type="entry name" value="DUF4334"/>
</dbReference>
<comment type="caution">
    <text evidence="3">The sequence shown here is derived from an EMBL/GenBank/DDBJ whole genome shotgun (WGS) entry which is preliminary data.</text>
</comment>
<dbReference type="OrthoDB" id="8905397at2"/>
<feature type="domain" description="DUF4334" evidence="2">
    <location>
        <begin position="124"/>
        <end position="181"/>
    </location>
</feature>
<keyword evidence="4" id="KW-1185">Reference proteome</keyword>
<dbReference type="Proteomes" id="UP000253529">
    <property type="component" value="Unassembled WGS sequence"/>
</dbReference>
<reference evidence="3 4" key="1">
    <citation type="submission" date="2018-06" db="EMBL/GenBank/DDBJ databases">
        <title>Genomic Encyclopedia of Type Strains, Phase IV (KMG-IV): sequencing the most valuable type-strain genomes for metagenomic binning, comparative biology and taxonomic classification.</title>
        <authorList>
            <person name="Goeker M."/>
        </authorList>
    </citation>
    <scope>NUCLEOTIDE SEQUENCE [LARGE SCALE GENOMIC DNA]</scope>
    <source>
        <strain evidence="3 4">DSM 24875</strain>
    </source>
</reference>
<dbReference type="Gene3D" id="2.40.128.580">
    <property type="entry name" value="GXWXG domain"/>
    <property type="match status" value="1"/>
</dbReference>
<dbReference type="InterPro" id="IPR025951">
    <property type="entry name" value="GXWXG_dom"/>
</dbReference>
<name>A0A366EX04_9HYPH</name>
<dbReference type="RefSeq" id="WP_113891655.1">
    <property type="nucleotide sequence ID" value="NZ_QNRK01000032.1"/>
</dbReference>
<evidence type="ECO:0000259" key="1">
    <source>
        <dbReference type="Pfam" id="PF14231"/>
    </source>
</evidence>
<evidence type="ECO:0000259" key="2">
    <source>
        <dbReference type="Pfam" id="PF14232"/>
    </source>
</evidence>
<evidence type="ECO:0000313" key="4">
    <source>
        <dbReference type="Proteomes" id="UP000253529"/>
    </source>
</evidence>
<protein>
    <submittedName>
        <fullName evidence="3">GXWXG protein</fullName>
    </submittedName>
</protein>
<evidence type="ECO:0000313" key="3">
    <source>
        <dbReference type="EMBL" id="RBP06230.1"/>
    </source>
</evidence>
<dbReference type="EMBL" id="QNRK01000032">
    <property type="protein sequence ID" value="RBP06230.1"/>
    <property type="molecule type" value="Genomic_DNA"/>
</dbReference>
<dbReference type="Pfam" id="PF14232">
    <property type="entry name" value="DUF4334"/>
    <property type="match status" value="1"/>
</dbReference>
<dbReference type="Pfam" id="PF14231">
    <property type="entry name" value="GXWXG"/>
    <property type="match status" value="1"/>
</dbReference>
<dbReference type="AlphaFoldDB" id="A0A366EX04"/>
<accession>A0A366EX04</accession>
<proteinExistence type="predicted"/>
<feature type="domain" description="GXWXG" evidence="1">
    <location>
        <begin position="28"/>
        <end position="82"/>
    </location>
</feature>
<organism evidence="3 4">
    <name type="scientific">Roseiarcus fermentans</name>
    <dbReference type="NCBI Taxonomy" id="1473586"/>
    <lineage>
        <taxon>Bacteria</taxon>
        <taxon>Pseudomonadati</taxon>
        <taxon>Pseudomonadota</taxon>
        <taxon>Alphaproteobacteria</taxon>
        <taxon>Hyphomicrobiales</taxon>
        <taxon>Roseiarcaceae</taxon>
        <taxon>Roseiarcus</taxon>
    </lineage>
</organism>
<sequence>MTARVVVDPRASELAALRRRATPAEALAFFDRLPPMPATEMLGAWEGAGLHTGHPLDGLLEAVGWRGKRFDGPEAVHPLVFGKPGATFSVNPALAPLALGHPGLARSASRFATPALALLSTREPKARLRMTEFRGVVTATMIYDQLPINDVFRRVDADTVLGLMDQRGAEAPDYFFFTLTRERSGERRADPRGS</sequence>